<dbReference type="OMA" id="VSAPNAY"/>
<dbReference type="Proteomes" id="UP000070444">
    <property type="component" value="Unassembled WGS sequence"/>
</dbReference>
<evidence type="ECO:0000256" key="4">
    <source>
        <dbReference type="ARBA" id="ARBA00022833"/>
    </source>
</evidence>
<dbReference type="InterPro" id="IPR036236">
    <property type="entry name" value="Znf_C2H2_sf"/>
</dbReference>
<keyword evidence="3 6" id="KW-0863">Zinc-finger</keyword>
<evidence type="ECO:0000313" key="10">
    <source>
        <dbReference type="Proteomes" id="UP000070444"/>
    </source>
</evidence>
<keyword evidence="5" id="KW-0539">Nucleus</keyword>
<feature type="compositionally biased region" description="Polar residues" evidence="7">
    <location>
        <begin position="215"/>
        <end position="248"/>
    </location>
</feature>
<protein>
    <recommendedName>
        <fullName evidence="8">C2H2-type domain-containing protein</fullName>
    </recommendedName>
</protein>
<organism evidence="9 10">
    <name type="scientific">Conidiobolus coronatus (strain ATCC 28846 / CBS 209.66 / NRRL 28638)</name>
    <name type="common">Delacroixia coronata</name>
    <dbReference type="NCBI Taxonomy" id="796925"/>
    <lineage>
        <taxon>Eukaryota</taxon>
        <taxon>Fungi</taxon>
        <taxon>Fungi incertae sedis</taxon>
        <taxon>Zoopagomycota</taxon>
        <taxon>Entomophthoromycotina</taxon>
        <taxon>Entomophthoromycetes</taxon>
        <taxon>Entomophthorales</taxon>
        <taxon>Ancylistaceae</taxon>
        <taxon>Conidiobolus</taxon>
    </lineage>
</organism>
<evidence type="ECO:0000259" key="8">
    <source>
        <dbReference type="PROSITE" id="PS50157"/>
    </source>
</evidence>
<dbReference type="PROSITE" id="PS50157">
    <property type="entry name" value="ZINC_FINGER_C2H2_2"/>
    <property type="match status" value="1"/>
</dbReference>
<dbReference type="Gene3D" id="3.30.160.60">
    <property type="entry name" value="Classic Zinc Finger"/>
    <property type="match status" value="1"/>
</dbReference>
<dbReference type="EMBL" id="KQ964646">
    <property type="protein sequence ID" value="KXN67298.1"/>
    <property type="molecule type" value="Genomic_DNA"/>
</dbReference>
<keyword evidence="4" id="KW-0862">Zinc</keyword>
<evidence type="ECO:0000256" key="5">
    <source>
        <dbReference type="ARBA" id="ARBA00023242"/>
    </source>
</evidence>
<evidence type="ECO:0000256" key="2">
    <source>
        <dbReference type="ARBA" id="ARBA00022723"/>
    </source>
</evidence>
<sequence length="305" mass="33934">MGKKNKKKPIRPKCWYCERDFEDEKILINHQKMKHFKCEICNKKLSTAGGLVVHAAQVHKENISKVPNALPGKESTELEIYGLDGVPEEPEADLPTKPSLSNARYNAQPYPDPYYGAQAAYPAYPYPNAQGHVPYHYMNYMPPPLPIPAADTYYAPQYTQPTNVLDSAAEIPLLSTTQSALPQKEAEQSSLSTLYSSSENSTIASGAVVSAPNAYPTSRTETTNTAVSNQDYNQEWRSTNNTPATSSQRPTVLIYTDTEFSMEEKRAQLEKYRSDDNNVKHKADQLDQLVGSKLANLGNLNIQLA</sequence>
<dbReference type="GO" id="GO:0008270">
    <property type="term" value="F:zinc ion binding"/>
    <property type="evidence" value="ECO:0007669"/>
    <property type="project" value="UniProtKB-KW"/>
</dbReference>
<dbReference type="PANTHER" id="PTHR23215">
    <property type="entry name" value="ZINC FINGER PROTEIN 207"/>
    <property type="match status" value="1"/>
</dbReference>
<keyword evidence="10" id="KW-1185">Reference proteome</keyword>
<gene>
    <name evidence="9" type="ORF">CONCODRAFT_87049</name>
</gene>
<evidence type="ECO:0000256" key="1">
    <source>
        <dbReference type="ARBA" id="ARBA00004123"/>
    </source>
</evidence>
<name>A0A137NXA2_CONC2</name>
<dbReference type="SUPFAM" id="SSF57667">
    <property type="entry name" value="beta-beta-alpha zinc fingers"/>
    <property type="match status" value="1"/>
</dbReference>
<evidence type="ECO:0000256" key="6">
    <source>
        <dbReference type="PROSITE-ProRule" id="PRU00042"/>
    </source>
</evidence>
<dbReference type="PROSITE" id="PS00028">
    <property type="entry name" value="ZINC_FINGER_C2H2_1"/>
    <property type="match status" value="1"/>
</dbReference>
<reference evidence="9 10" key="1">
    <citation type="journal article" date="2015" name="Genome Biol. Evol.">
        <title>Phylogenomic analyses indicate that early fungi evolved digesting cell walls of algal ancestors of land plants.</title>
        <authorList>
            <person name="Chang Y."/>
            <person name="Wang S."/>
            <person name="Sekimoto S."/>
            <person name="Aerts A.L."/>
            <person name="Choi C."/>
            <person name="Clum A."/>
            <person name="LaButti K.M."/>
            <person name="Lindquist E.A."/>
            <person name="Yee Ngan C."/>
            <person name="Ohm R.A."/>
            <person name="Salamov A.A."/>
            <person name="Grigoriev I.V."/>
            <person name="Spatafora J.W."/>
            <person name="Berbee M.L."/>
        </authorList>
    </citation>
    <scope>NUCLEOTIDE SEQUENCE [LARGE SCALE GENOMIC DNA]</scope>
    <source>
        <strain evidence="9 10">NRRL 28638</strain>
    </source>
</reference>
<evidence type="ECO:0000256" key="7">
    <source>
        <dbReference type="SAM" id="MobiDB-lite"/>
    </source>
</evidence>
<accession>A0A137NXA2</accession>
<dbReference type="PANTHER" id="PTHR23215:SF0">
    <property type="entry name" value="BUB3-INTERACTING AND GLEBS MOTIF-CONTAINING PROTEIN ZNF207"/>
    <property type="match status" value="1"/>
</dbReference>
<dbReference type="CDD" id="cd20908">
    <property type="entry name" value="SUF4-like"/>
    <property type="match status" value="1"/>
</dbReference>
<dbReference type="SMART" id="SM00355">
    <property type="entry name" value="ZnF_C2H2"/>
    <property type="match status" value="2"/>
</dbReference>
<dbReference type="STRING" id="796925.A0A137NXA2"/>
<dbReference type="AlphaFoldDB" id="A0A137NXA2"/>
<dbReference type="InterPro" id="IPR013087">
    <property type="entry name" value="Znf_C2H2_type"/>
</dbReference>
<feature type="domain" description="C2H2-type" evidence="8">
    <location>
        <begin position="36"/>
        <end position="64"/>
    </location>
</feature>
<proteinExistence type="predicted"/>
<comment type="subcellular location">
    <subcellularLocation>
        <location evidence="1">Nucleus</location>
    </subcellularLocation>
</comment>
<keyword evidence="2" id="KW-0479">Metal-binding</keyword>
<evidence type="ECO:0000313" key="9">
    <source>
        <dbReference type="EMBL" id="KXN67298.1"/>
    </source>
</evidence>
<feature type="region of interest" description="Disordered" evidence="7">
    <location>
        <begin position="213"/>
        <end position="248"/>
    </location>
</feature>
<evidence type="ECO:0000256" key="3">
    <source>
        <dbReference type="ARBA" id="ARBA00022771"/>
    </source>
</evidence>
<dbReference type="OrthoDB" id="1306014at2759"/>
<dbReference type="GO" id="GO:0005634">
    <property type="term" value="C:nucleus"/>
    <property type="evidence" value="ECO:0007669"/>
    <property type="project" value="UniProtKB-SubCell"/>
</dbReference>